<evidence type="ECO:0000256" key="2">
    <source>
        <dbReference type="SAM" id="Phobius"/>
    </source>
</evidence>
<organism evidence="3 4">
    <name type="scientific">Halopenitus persicus</name>
    <dbReference type="NCBI Taxonomy" id="1048396"/>
    <lineage>
        <taxon>Archaea</taxon>
        <taxon>Methanobacteriati</taxon>
        <taxon>Methanobacteriota</taxon>
        <taxon>Stenosarchaea group</taxon>
        <taxon>Halobacteria</taxon>
        <taxon>Halobacteriales</taxon>
        <taxon>Haloferacaceae</taxon>
        <taxon>Halopenitus</taxon>
    </lineage>
</organism>
<name>A0A1H3DRZ0_9EURY</name>
<accession>A0A1H3DRZ0</accession>
<dbReference type="Proteomes" id="UP000199079">
    <property type="component" value="Unassembled WGS sequence"/>
</dbReference>
<dbReference type="OrthoDB" id="299397at2157"/>
<dbReference type="AlphaFoldDB" id="A0A1H3DRZ0"/>
<keyword evidence="2" id="KW-1133">Transmembrane helix</keyword>
<gene>
    <name evidence="3" type="ORF">SAMN05216564_101124</name>
</gene>
<keyword evidence="2" id="KW-0812">Transmembrane</keyword>
<evidence type="ECO:0000256" key="1">
    <source>
        <dbReference type="SAM" id="MobiDB-lite"/>
    </source>
</evidence>
<protein>
    <submittedName>
        <fullName evidence="3">Uncharacterized protein</fullName>
    </submittedName>
</protein>
<dbReference type="EMBL" id="FNPC01000001">
    <property type="protein sequence ID" value="SDX69302.1"/>
    <property type="molecule type" value="Genomic_DNA"/>
</dbReference>
<dbReference type="RefSeq" id="WP_021074190.1">
    <property type="nucleotide sequence ID" value="NZ_FNPC01000001.1"/>
</dbReference>
<feature type="region of interest" description="Disordered" evidence="1">
    <location>
        <begin position="55"/>
        <end position="87"/>
    </location>
</feature>
<keyword evidence="4" id="KW-1185">Reference proteome</keyword>
<dbReference type="InterPro" id="IPR058328">
    <property type="entry name" value="DUF8015"/>
</dbReference>
<sequence>MTGYYDYILGLIPAALIGITFALTLVGLPVVSAVPVGATVAIGLMGHAMFRKGPVPETPAIDPDGHGAGSGVDRSTQSPGLSARNAD</sequence>
<evidence type="ECO:0000313" key="4">
    <source>
        <dbReference type="Proteomes" id="UP000199079"/>
    </source>
</evidence>
<keyword evidence="2" id="KW-0472">Membrane</keyword>
<proteinExistence type="predicted"/>
<evidence type="ECO:0000313" key="3">
    <source>
        <dbReference type="EMBL" id="SDX69302.1"/>
    </source>
</evidence>
<reference evidence="4" key="1">
    <citation type="submission" date="2016-10" db="EMBL/GenBank/DDBJ databases">
        <authorList>
            <person name="Varghese N."/>
            <person name="Submissions S."/>
        </authorList>
    </citation>
    <scope>NUCLEOTIDE SEQUENCE [LARGE SCALE GENOMIC DNA]</scope>
    <source>
        <strain evidence="4">DC30,IBRC 10041,KCTC 4046</strain>
    </source>
</reference>
<feature type="transmembrane region" description="Helical" evidence="2">
    <location>
        <begin position="7"/>
        <end position="26"/>
    </location>
</feature>
<dbReference type="Pfam" id="PF26047">
    <property type="entry name" value="DUF8015"/>
    <property type="match status" value="1"/>
</dbReference>